<protein>
    <submittedName>
        <fullName evidence="2">Uncharacterized protein</fullName>
    </submittedName>
</protein>
<dbReference type="AlphaFoldDB" id="A0A8J3MUW1"/>
<keyword evidence="1" id="KW-0812">Transmembrane</keyword>
<evidence type="ECO:0000313" key="2">
    <source>
        <dbReference type="EMBL" id="GHO45830.1"/>
    </source>
</evidence>
<reference evidence="2" key="1">
    <citation type="submission" date="2020-10" db="EMBL/GenBank/DDBJ databases">
        <title>Taxonomic study of unclassified bacteria belonging to the class Ktedonobacteria.</title>
        <authorList>
            <person name="Yabe S."/>
            <person name="Wang C.M."/>
            <person name="Zheng Y."/>
            <person name="Sakai Y."/>
            <person name="Cavaletti L."/>
            <person name="Monciardini P."/>
            <person name="Donadio S."/>
        </authorList>
    </citation>
    <scope>NUCLEOTIDE SEQUENCE</scope>
    <source>
        <strain evidence="2">SOSP1-1</strain>
    </source>
</reference>
<feature type="transmembrane region" description="Helical" evidence="1">
    <location>
        <begin position="148"/>
        <end position="169"/>
    </location>
</feature>
<dbReference type="RefSeq" id="WP_220195256.1">
    <property type="nucleotide sequence ID" value="NZ_BNJF01000002.1"/>
</dbReference>
<name>A0A8J3MUW1_9CHLR</name>
<dbReference type="Proteomes" id="UP000612362">
    <property type="component" value="Unassembled WGS sequence"/>
</dbReference>
<feature type="transmembrane region" description="Helical" evidence="1">
    <location>
        <begin position="61"/>
        <end position="78"/>
    </location>
</feature>
<keyword evidence="1" id="KW-1133">Transmembrane helix</keyword>
<dbReference type="EMBL" id="BNJF01000002">
    <property type="protein sequence ID" value="GHO45830.1"/>
    <property type="molecule type" value="Genomic_DNA"/>
</dbReference>
<proteinExistence type="predicted"/>
<accession>A0A8J3MUW1</accession>
<feature type="transmembrane region" description="Helical" evidence="1">
    <location>
        <begin position="84"/>
        <end position="107"/>
    </location>
</feature>
<keyword evidence="3" id="KW-1185">Reference proteome</keyword>
<evidence type="ECO:0000256" key="1">
    <source>
        <dbReference type="SAM" id="Phobius"/>
    </source>
</evidence>
<feature type="transmembrane region" description="Helical" evidence="1">
    <location>
        <begin position="119"/>
        <end position="142"/>
    </location>
</feature>
<organism evidence="2 3">
    <name type="scientific">Ktedonospora formicarum</name>
    <dbReference type="NCBI Taxonomy" id="2778364"/>
    <lineage>
        <taxon>Bacteria</taxon>
        <taxon>Bacillati</taxon>
        <taxon>Chloroflexota</taxon>
        <taxon>Ktedonobacteria</taxon>
        <taxon>Ktedonobacterales</taxon>
        <taxon>Ktedonobacteraceae</taxon>
        <taxon>Ktedonospora</taxon>
    </lineage>
</organism>
<evidence type="ECO:0000313" key="3">
    <source>
        <dbReference type="Proteomes" id="UP000612362"/>
    </source>
</evidence>
<keyword evidence="1" id="KW-0472">Membrane</keyword>
<gene>
    <name evidence="2" type="ORF">KSX_39930</name>
</gene>
<comment type="caution">
    <text evidence="2">The sequence shown here is derived from an EMBL/GenBank/DDBJ whole genome shotgun (WGS) entry which is preliminary data.</text>
</comment>
<sequence length="179" mass="19182">MAQSQRPSAWRLTSKQFIILIIGVLLTGALEYFGTHVHYGLVLAVVSLVLSLFLATKFGPWVGIATSLTLLLADMLYFPFRLQLYVLVVKCIIALLGGGIAGLAFVFTHGNYRSVKAIGIALGLSLLSLLILFVGAGILPMFATSSRLIGGICSLVLLVIMLLIANLFGKKSNQQAPFS</sequence>